<dbReference type="InterPro" id="IPR024411">
    <property type="entry name" value="Tail_terminator_phage"/>
</dbReference>
<dbReference type="Pfam" id="PF12691">
    <property type="entry name" value="Phage_tail_terminator_6"/>
    <property type="match status" value="1"/>
</dbReference>
<gene>
    <name evidence="1" type="ORF">LCGC14_1169200</name>
</gene>
<sequence>MPINSPAFDVATILQTNGIGTLGIDIFVGREPEFPSQVITVYDTGGDPPNAKFLRDEPTVQCRTRGSVDSYGTTWTLAQLIKDTLLGLAPQLIGGSNYVLFVQIADITGVAGDTHNRPVLISNWQLVRELSSGGNRIAY</sequence>
<dbReference type="AlphaFoldDB" id="A0A0F9PVW7"/>
<organism evidence="1">
    <name type="scientific">marine sediment metagenome</name>
    <dbReference type="NCBI Taxonomy" id="412755"/>
    <lineage>
        <taxon>unclassified sequences</taxon>
        <taxon>metagenomes</taxon>
        <taxon>ecological metagenomes</taxon>
    </lineage>
</organism>
<proteinExistence type="predicted"/>
<dbReference type="EMBL" id="LAZR01005761">
    <property type="protein sequence ID" value="KKM97332.1"/>
    <property type="molecule type" value="Genomic_DNA"/>
</dbReference>
<name>A0A0F9PVW7_9ZZZZ</name>
<comment type="caution">
    <text evidence="1">The sequence shown here is derived from an EMBL/GenBank/DDBJ whole genome shotgun (WGS) entry which is preliminary data.</text>
</comment>
<evidence type="ECO:0000313" key="1">
    <source>
        <dbReference type="EMBL" id="KKM97332.1"/>
    </source>
</evidence>
<accession>A0A0F9PVW7</accession>
<reference evidence="1" key="1">
    <citation type="journal article" date="2015" name="Nature">
        <title>Complex archaea that bridge the gap between prokaryotes and eukaryotes.</title>
        <authorList>
            <person name="Spang A."/>
            <person name="Saw J.H."/>
            <person name="Jorgensen S.L."/>
            <person name="Zaremba-Niedzwiedzka K."/>
            <person name="Martijn J."/>
            <person name="Lind A.E."/>
            <person name="van Eijk R."/>
            <person name="Schleper C."/>
            <person name="Guy L."/>
            <person name="Ettema T.J."/>
        </authorList>
    </citation>
    <scope>NUCLEOTIDE SEQUENCE</scope>
</reference>
<protein>
    <submittedName>
        <fullName evidence="1">Uncharacterized protein</fullName>
    </submittedName>
</protein>